<reference evidence="3 4" key="1">
    <citation type="submission" date="2017-11" db="EMBL/GenBank/DDBJ databases">
        <title>De-novo sequencing of pomegranate (Punica granatum L.) genome.</title>
        <authorList>
            <person name="Akparov Z."/>
            <person name="Amiraslanov A."/>
            <person name="Hajiyeva S."/>
            <person name="Abbasov M."/>
            <person name="Kaur K."/>
            <person name="Hamwieh A."/>
            <person name="Solovyev V."/>
            <person name="Salamov A."/>
            <person name="Braich B."/>
            <person name="Kosarev P."/>
            <person name="Mahmoud A."/>
            <person name="Hajiyev E."/>
            <person name="Babayeva S."/>
            <person name="Izzatullayeva V."/>
            <person name="Mammadov A."/>
            <person name="Mammadov A."/>
            <person name="Sharifova S."/>
            <person name="Ojaghi J."/>
            <person name="Eynullazada K."/>
            <person name="Bayramov B."/>
            <person name="Abdulazimova A."/>
            <person name="Shahmuradov I."/>
        </authorList>
    </citation>
    <scope>NUCLEOTIDE SEQUENCE [LARGE SCALE GENOMIC DNA]</scope>
    <source>
        <strain evidence="4">cv. AG2017</strain>
        <tissue evidence="3">Leaf</tissue>
    </source>
</reference>
<dbReference type="Proteomes" id="UP000233551">
    <property type="component" value="Unassembled WGS sequence"/>
</dbReference>
<organism evidence="3 4">
    <name type="scientific">Punica granatum</name>
    <name type="common">Pomegranate</name>
    <dbReference type="NCBI Taxonomy" id="22663"/>
    <lineage>
        <taxon>Eukaryota</taxon>
        <taxon>Viridiplantae</taxon>
        <taxon>Streptophyta</taxon>
        <taxon>Embryophyta</taxon>
        <taxon>Tracheophyta</taxon>
        <taxon>Spermatophyta</taxon>
        <taxon>Magnoliopsida</taxon>
        <taxon>eudicotyledons</taxon>
        <taxon>Gunneridae</taxon>
        <taxon>Pentapetalae</taxon>
        <taxon>rosids</taxon>
        <taxon>malvids</taxon>
        <taxon>Myrtales</taxon>
        <taxon>Lythraceae</taxon>
        <taxon>Punica</taxon>
    </lineage>
</organism>
<evidence type="ECO:0000259" key="2">
    <source>
        <dbReference type="Pfam" id="PF14244"/>
    </source>
</evidence>
<dbReference type="InterPro" id="IPR005162">
    <property type="entry name" value="Retrotrans_gag_dom"/>
</dbReference>
<protein>
    <recommendedName>
        <fullName evidence="5">Retrotransposon Copia-like N-terminal domain-containing protein</fullName>
    </recommendedName>
</protein>
<dbReference type="AlphaFoldDB" id="A0A2I0HVE9"/>
<dbReference type="InterPro" id="IPR029472">
    <property type="entry name" value="Copia-like_N"/>
</dbReference>
<dbReference type="PANTHER" id="PTHR37610:SF97">
    <property type="entry name" value="RETROTRANSPOSON GAG DOMAIN-CONTAINING PROTEIN"/>
    <property type="match status" value="1"/>
</dbReference>
<sequence>MSTTTVDSNSSGGMPPAYILSPSDGLGTQLVSCKLNGRNYNIWSQAMQTAFQTKNKLGFIEGKVQQPAEGEPYRDQWVTCNSMLVSWIFNHLDEDLQNSVVGAKYAKVLWDDLKERFSQGNEARIHQIKTNICLLRQERKSISEYYSKLKSLWDELELYLDLPPCTCEADIRLAAYKEKEKVHQFLIGLNPEFSTVRSQILRAISSRGDGRFATIADGIVTLEPHATNFMNIRPPTSRINEIRREFRQGSHGREENLGFFIPDSRAAFG</sequence>
<comment type="caution">
    <text evidence="3">The sequence shown here is derived from an EMBL/GenBank/DDBJ whole genome shotgun (WGS) entry which is preliminary data.</text>
</comment>
<dbReference type="EMBL" id="PGOL01005241">
    <property type="protein sequence ID" value="PKI35679.1"/>
    <property type="molecule type" value="Genomic_DNA"/>
</dbReference>
<keyword evidence="4" id="KW-1185">Reference proteome</keyword>
<evidence type="ECO:0008006" key="5">
    <source>
        <dbReference type="Google" id="ProtNLM"/>
    </source>
</evidence>
<dbReference type="Pfam" id="PF03732">
    <property type="entry name" value="Retrotrans_gag"/>
    <property type="match status" value="1"/>
</dbReference>
<dbReference type="Pfam" id="PF14244">
    <property type="entry name" value="Retrotran_gag_3"/>
    <property type="match status" value="1"/>
</dbReference>
<accession>A0A2I0HVE9</accession>
<feature type="domain" description="Retrotransposon gag" evidence="1">
    <location>
        <begin position="107"/>
        <end position="190"/>
    </location>
</feature>
<feature type="domain" description="Retrotransposon Copia-like N-terminal" evidence="2">
    <location>
        <begin position="22"/>
        <end position="68"/>
    </location>
</feature>
<evidence type="ECO:0000313" key="3">
    <source>
        <dbReference type="EMBL" id="PKI35679.1"/>
    </source>
</evidence>
<gene>
    <name evidence="3" type="ORF">CRG98_043950</name>
</gene>
<evidence type="ECO:0000313" key="4">
    <source>
        <dbReference type="Proteomes" id="UP000233551"/>
    </source>
</evidence>
<name>A0A2I0HVE9_PUNGR</name>
<dbReference type="PANTHER" id="PTHR37610">
    <property type="entry name" value="CCHC-TYPE DOMAIN-CONTAINING PROTEIN"/>
    <property type="match status" value="1"/>
</dbReference>
<proteinExistence type="predicted"/>
<evidence type="ECO:0000259" key="1">
    <source>
        <dbReference type="Pfam" id="PF03732"/>
    </source>
</evidence>